<feature type="region of interest" description="Disordered" evidence="6">
    <location>
        <begin position="3339"/>
        <end position="3370"/>
    </location>
</feature>
<feature type="compositionally biased region" description="Polar residues" evidence="6">
    <location>
        <begin position="3543"/>
        <end position="3552"/>
    </location>
</feature>
<feature type="compositionally biased region" description="Acidic residues" evidence="6">
    <location>
        <begin position="1323"/>
        <end position="1344"/>
    </location>
</feature>
<dbReference type="Proteomes" id="UP000255352">
    <property type="component" value="Unassembled WGS sequence"/>
</dbReference>
<feature type="compositionally biased region" description="Basic and acidic residues" evidence="6">
    <location>
        <begin position="3178"/>
        <end position="3189"/>
    </location>
</feature>
<feature type="compositionally biased region" description="Basic and acidic residues" evidence="6">
    <location>
        <begin position="5012"/>
        <end position="5023"/>
    </location>
</feature>
<dbReference type="Gene3D" id="4.10.1080.10">
    <property type="entry name" value="TSP type-3 repeat"/>
    <property type="match status" value="2"/>
</dbReference>
<feature type="compositionally biased region" description="Basic and acidic residues" evidence="6">
    <location>
        <begin position="1868"/>
        <end position="1879"/>
    </location>
</feature>
<feature type="region of interest" description="Disordered" evidence="6">
    <location>
        <begin position="4388"/>
        <end position="4507"/>
    </location>
</feature>
<feature type="compositionally biased region" description="Basic and acidic residues" evidence="6">
    <location>
        <begin position="5227"/>
        <end position="5238"/>
    </location>
</feature>
<feature type="region of interest" description="Disordered" evidence="6">
    <location>
        <begin position="5173"/>
        <end position="5292"/>
    </location>
</feature>
<feature type="region of interest" description="Disordered" evidence="6">
    <location>
        <begin position="4187"/>
        <end position="4244"/>
    </location>
</feature>
<feature type="compositionally biased region" description="Basic and acidic residues" evidence="6">
    <location>
        <begin position="2523"/>
        <end position="2534"/>
    </location>
</feature>
<dbReference type="InterPro" id="IPR019931">
    <property type="entry name" value="LPXTG_anchor"/>
</dbReference>
<feature type="compositionally biased region" description="Polar residues" evidence="6">
    <location>
        <begin position="3412"/>
        <end position="3421"/>
    </location>
</feature>
<feature type="compositionally biased region" description="Basic and acidic residues" evidence="6">
    <location>
        <begin position="2785"/>
        <end position="2796"/>
    </location>
</feature>
<feature type="region of interest" description="Disordered" evidence="6">
    <location>
        <begin position="4056"/>
        <end position="4155"/>
    </location>
</feature>
<evidence type="ECO:0000313" key="9">
    <source>
        <dbReference type="Proteomes" id="UP000255352"/>
    </source>
</evidence>
<feature type="compositionally biased region" description="Polar residues" evidence="6">
    <location>
        <begin position="2102"/>
        <end position="2111"/>
    </location>
</feature>
<feature type="region of interest" description="Disordered" evidence="6">
    <location>
        <begin position="1451"/>
        <end position="1476"/>
    </location>
</feature>
<feature type="compositionally biased region" description="Polar residues" evidence="6">
    <location>
        <begin position="4067"/>
        <end position="4076"/>
    </location>
</feature>
<feature type="compositionally biased region" description="Polar residues" evidence="6">
    <location>
        <begin position="3019"/>
        <end position="3028"/>
    </location>
</feature>
<evidence type="ECO:0000256" key="5">
    <source>
        <dbReference type="ARBA" id="ARBA00023088"/>
    </source>
</evidence>
<keyword evidence="3" id="KW-0964">Secreted</keyword>
<feature type="compositionally biased region" description="Polar residues" evidence="6">
    <location>
        <begin position="5377"/>
        <end position="5386"/>
    </location>
</feature>
<feature type="compositionally biased region" description="Basic and acidic residues" evidence="6">
    <location>
        <begin position="5667"/>
        <end position="5678"/>
    </location>
</feature>
<dbReference type="InterPro" id="IPR015919">
    <property type="entry name" value="Cadherin-like_sf"/>
</dbReference>
<feature type="region of interest" description="Disordered" evidence="6">
    <location>
        <begin position="3008"/>
        <end position="3107"/>
    </location>
</feature>
<dbReference type="PANTHER" id="PTHR10199:SF100">
    <property type="entry name" value="THROMBOSPONDIN, ISOFORM A"/>
    <property type="match status" value="1"/>
</dbReference>
<feature type="region of interest" description="Disordered" evidence="6">
    <location>
        <begin position="4911"/>
        <end position="5030"/>
    </location>
</feature>
<feature type="compositionally biased region" description="Basic and acidic residues" evidence="6">
    <location>
        <begin position="3309"/>
        <end position="3320"/>
    </location>
</feature>
<feature type="compositionally biased region" description="Basic and acidic residues" evidence="6">
    <location>
        <begin position="4441"/>
        <end position="4452"/>
    </location>
</feature>
<feature type="compositionally biased region" description="Basic and acidic residues" evidence="6">
    <location>
        <begin position="4703"/>
        <end position="4714"/>
    </location>
</feature>
<feature type="region of interest" description="Disordered" evidence="6">
    <location>
        <begin position="2423"/>
        <end position="2715"/>
    </location>
</feature>
<evidence type="ECO:0000256" key="6">
    <source>
        <dbReference type="SAM" id="MobiDB-lite"/>
    </source>
</evidence>
<evidence type="ECO:0000256" key="1">
    <source>
        <dbReference type="ARBA" id="ARBA00004196"/>
    </source>
</evidence>
<feature type="compositionally biased region" description="Polar residues" evidence="6">
    <location>
        <begin position="5770"/>
        <end position="5779"/>
    </location>
</feature>
<feature type="region of interest" description="Disordered" evidence="6">
    <location>
        <begin position="5566"/>
        <end position="5597"/>
    </location>
</feature>
<dbReference type="Pfam" id="PF00746">
    <property type="entry name" value="Gram_pos_anchor"/>
    <property type="match status" value="1"/>
</dbReference>
<dbReference type="SUPFAM" id="SSF49313">
    <property type="entry name" value="Cadherin-like"/>
    <property type="match status" value="33"/>
</dbReference>
<feature type="compositionally biased region" description="Basic and acidic residues" evidence="6">
    <location>
        <begin position="1606"/>
        <end position="1617"/>
    </location>
</feature>
<feature type="compositionally biased region" description="Basic and acidic residues" evidence="6">
    <location>
        <begin position="4965"/>
        <end position="4976"/>
    </location>
</feature>
<name>A0A380KR85_9STRE</name>
<feature type="compositionally biased region" description="Basic and acidic residues" evidence="6">
    <location>
        <begin position="1952"/>
        <end position="1963"/>
    </location>
</feature>
<feature type="compositionally biased region" description="Polar residues" evidence="6">
    <location>
        <begin position="4198"/>
        <end position="4207"/>
    </location>
</feature>
<feature type="compositionally biased region" description="Basic and acidic residues" evidence="6">
    <location>
        <begin position="2130"/>
        <end position="2141"/>
    </location>
</feature>
<feature type="region of interest" description="Disordered" evidence="6">
    <location>
        <begin position="2161"/>
        <end position="2190"/>
    </location>
</feature>
<feature type="region of interest" description="Disordered" evidence="6">
    <location>
        <begin position="4257"/>
        <end position="4375"/>
    </location>
</feature>
<feature type="compositionally biased region" description="Basic and acidic residues" evidence="6">
    <location>
        <begin position="1737"/>
        <end position="1748"/>
    </location>
</feature>
<feature type="region of interest" description="Disordered" evidence="6">
    <location>
        <begin position="3401"/>
        <end position="3500"/>
    </location>
</feature>
<dbReference type="InterPro" id="IPR028974">
    <property type="entry name" value="TSP_type-3_rpt"/>
</dbReference>
<feature type="domain" description="Gram-positive cocci surface proteins LPxTG" evidence="7">
    <location>
        <begin position="5970"/>
        <end position="6007"/>
    </location>
</feature>
<feature type="region of interest" description="Disordered" evidence="6">
    <location>
        <begin position="4597"/>
        <end position="4637"/>
    </location>
</feature>
<comment type="subcellular location">
    <subcellularLocation>
        <location evidence="1">Cell envelope</location>
    </subcellularLocation>
</comment>
<feature type="compositionally biased region" description="Polar residues" evidence="6">
    <location>
        <begin position="4984"/>
        <end position="4993"/>
    </location>
</feature>
<feature type="compositionally biased region" description="Basic and acidic residues" evidence="6">
    <location>
        <begin position="3917"/>
        <end position="3928"/>
    </location>
</feature>
<feature type="region of interest" description="Disordered" evidence="6">
    <location>
        <begin position="5497"/>
        <end position="5554"/>
    </location>
</feature>
<dbReference type="GO" id="GO:0030313">
    <property type="term" value="C:cell envelope"/>
    <property type="evidence" value="ECO:0007669"/>
    <property type="project" value="UniProtKB-SubCell"/>
</dbReference>
<feature type="compositionally biased region" description="Basic and acidic residues" evidence="6">
    <location>
        <begin position="5274"/>
        <end position="5285"/>
    </location>
</feature>
<dbReference type="Pfam" id="PF04650">
    <property type="entry name" value="YSIRK_signal"/>
    <property type="match status" value="1"/>
</dbReference>
<feature type="compositionally biased region" description="Basic and acidic residues" evidence="6">
    <location>
        <begin position="3833"/>
        <end position="3844"/>
    </location>
</feature>
<feature type="region of interest" description="Disordered" evidence="6">
    <location>
        <begin position="1317"/>
        <end position="1345"/>
    </location>
</feature>
<feature type="region of interest" description="Disordered" evidence="6">
    <location>
        <begin position="3864"/>
        <end position="4025"/>
    </location>
</feature>
<feature type="region of interest" description="Disordered" evidence="6">
    <location>
        <begin position="2816"/>
        <end position="2977"/>
    </location>
</feature>
<feature type="region of interest" description="Disordered" evidence="6">
    <location>
        <begin position="5436"/>
        <end position="5466"/>
    </location>
</feature>
<feature type="compositionally biased region" description="Basic and acidic residues" evidence="6">
    <location>
        <begin position="2392"/>
        <end position="2403"/>
    </location>
</feature>
<evidence type="ECO:0000256" key="2">
    <source>
        <dbReference type="ARBA" id="ARBA00022512"/>
    </source>
</evidence>
<feature type="region of interest" description="Disordered" evidence="6">
    <location>
        <begin position="3732"/>
        <end position="3762"/>
    </location>
</feature>
<feature type="compositionally biased region" description="Basic and acidic residues" evidence="6">
    <location>
        <begin position="4881"/>
        <end position="4892"/>
    </location>
</feature>
<feature type="region of interest" description="Disordered" evidence="6">
    <location>
        <begin position="3209"/>
        <end position="3327"/>
    </location>
</feature>
<feature type="region of interest" description="Disordered" evidence="6">
    <location>
        <begin position="3139"/>
        <end position="3196"/>
    </location>
</feature>
<dbReference type="Pfam" id="PF05345">
    <property type="entry name" value="He_PIG"/>
    <property type="match status" value="33"/>
</dbReference>
<feature type="compositionally biased region" description="Basic and acidic residues" evidence="6">
    <location>
        <begin position="4834"/>
        <end position="4845"/>
    </location>
</feature>
<feature type="compositionally biased region" description="Polar residues" evidence="6">
    <location>
        <begin position="3936"/>
        <end position="3945"/>
    </location>
</feature>
<feature type="compositionally biased region" description="Polar residues" evidence="6">
    <location>
        <begin position="5901"/>
        <end position="5910"/>
    </location>
</feature>
<feature type="compositionally biased region" description="Polar residues" evidence="6">
    <location>
        <begin position="2626"/>
        <end position="2635"/>
    </location>
</feature>
<dbReference type="InterPro" id="IPR005877">
    <property type="entry name" value="YSIRK_signal_dom"/>
</dbReference>
<keyword evidence="2" id="KW-0134">Cell wall</keyword>
<feature type="compositionally biased region" description="Basic and acidic residues" evidence="6">
    <location>
        <begin position="3702"/>
        <end position="3713"/>
    </location>
</feature>
<feature type="compositionally biased region" description="Basic and acidic residues" evidence="6">
    <location>
        <begin position="3440"/>
        <end position="3451"/>
    </location>
</feature>
<feature type="compositionally biased region" description="Basic and acidic residues" evidence="6">
    <location>
        <begin position="1999"/>
        <end position="2010"/>
    </location>
</feature>
<dbReference type="Gene3D" id="2.60.40.4270">
    <property type="entry name" value="Listeria-Bacteroides repeat domain"/>
    <property type="match status" value="4"/>
</dbReference>
<dbReference type="InterPro" id="IPR013378">
    <property type="entry name" value="InlB-like_B-rpt"/>
</dbReference>
<feature type="compositionally biased region" description="Basic and acidic residues" evidence="6">
    <location>
        <begin position="5405"/>
        <end position="5416"/>
    </location>
</feature>
<feature type="compositionally biased region" description="Basic and acidic residues" evidence="6">
    <location>
        <begin position="5882"/>
        <end position="5893"/>
    </location>
</feature>
<feature type="compositionally biased region" description="Polar residues" evidence="6">
    <location>
        <begin position="4722"/>
        <end position="4731"/>
    </location>
</feature>
<feature type="compositionally biased region" description="Basic and acidic residues" evidence="6">
    <location>
        <begin position="2607"/>
        <end position="2618"/>
    </location>
</feature>
<feature type="compositionally biased region" description="Polar residues" evidence="6">
    <location>
        <begin position="4853"/>
        <end position="4862"/>
    </location>
</feature>
<feature type="compositionally biased region" description="Polar residues" evidence="6">
    <location>
        <begin position="4329"/>
        <end position="4338"/>
    </location>
</feature>
<feature type="region of interest" description="Disordered" evidence="6">
    <location>
        <begin position="4781"/>
        <end position="4899"/>
    </location>
</feature>
<feature type="compositionally biased region" description="Basic and acidic residues" evidence="6">
    <location>
        <begin position="5143"/>
        <end position="5154"/>
    </location>
</feature>
<feature type="region of interest" description="Disordered" evidence="6">
    <location>
        <begin position="1829"/>
        <end position="2060"/>
    </location>
</feature>
<feature type="compositionally biased region" description="Polar residues" evidence="6">
    <location>
        <begin position="3281"/>
        <end position="3290"/>
    </location>
</feature>
<feature type="compositionally biased region" description="Polar residues" evidence="6">
    <location>
        <begin position="1840"/>
        <end position="1849"/>
    </location>
</feature>
<evidence type="ECO:0000313" key="8">
    <source>
        <dbReference type="EMBL" id="SUN69177.1"/>
    </source>
</evidence>
<feature type="compositionally biased region" description="Polar residues" evidence="6">
    <location>
        <begin position="5508"/>
        <end position="5517"/>
    </location>
</feature>
<feature type="compositionally biased region" description="Polar residues" evidence="6">
    <location>
        <begin position="5115"/>
        <end position="5124"/>
    </location>
</feature>
<feature type="region of interest" description="Disordered" evidence="6">
    <location>
        <begin position="2746"/>
        <end position="2803"/>
    </location>
</feature>
<dbReference type="Gene3D" id="2.60.40.10">
    <property type="entry name" value="Immunoglobulins"/>
    <property type="match status" value="33"/>
</dbReference>
<feature type="compositionally biased region" description="Basic and acidic residues" evidence="6">
    <location>
        <begin position="2654"/>
        <end position="2665"/>
    </location>
</feature>
<feature type="compositionally biased region" description="Basic and acidic residues" evidence="6">
    <location>
        <begin position="4750"/>
        <end position="4761"/>
    </location>
</feature>
<feature type="region of interest" description="Disordered" evidence="6">
    <location>
        <begin position="5645"/>
        <end position="5685"/>
    </location>
</feature>
<feature type="region of interest" description="Disordered" evidence="6">
    <location>
        <begin position="5697"/>
        <end position="5816"/>
    </location>
</feature>
<feature type="compositionally biased region" description="Polar residues" evidence="6">
    <location>
        <begin position="2888"/>
        <end position="2897"/>
    </location>
</feature>
<feature type="region of interest" description="Disordered" evidence="6">
    <location>
        <begin position="5828"/>
        <end position="5979"/>
    </location>
</feature>
<dbReference type="NCBIfam" id="TIGR02543">
    <property type="entry name" value="List_Bact_rpt"/>
    <property type="match status" value="1"/>
</dbReference>
<feature type="region of interest" description="Disordered" evidence="6">
    <location>
        <begin position="3602"/>
        <end position="3631"/>
    </location>
</feature>
<feature type="compositionally biased region" description="Basic and acidic residues" evidence="6">
    <location>
        <begin position="1451"/>
        <end position="1460"/>
    </location>
</feature>
<feature type="compositionally biased region" description="Basic and acidic residues" evidence="6">
    <location>
        <begin position="2869"/>
        <end position="2880"/>
    </location>
</feature>
<sequence length="6007" mass="637300">MEFWNKRQRFSIRKLNNGIASVLIGIALVGVLGTNTVKAETPATGTEVTATGGEAASGNEAASGTGAASGTEATLGTGAASGTEATSGTVAASGTEATSGTETTGTPESGKTPAAAEKATRQATINYVVVYKDASGKELYRVQRTTTTETTEQSSASATIPVNATDMTSASELANYELAESDSKEATVTEGANTEVTFSVKPKQSQVAIKYFVVYKDGDGKEIYRREETQTVENVPAGTTASAKVTVDATDMVSVADLSSYRLEGETSQQAEVTDGGANEIVFKVSRRTRKVIIKYSVVYKNENGDAVYREDKEKEVEATDEVATATVEEAPVDIETTTALNGYKLLEPVANQTMLITEGATNEITFNVEDATPADTGTEGTDITAVEFYSNDELLGTQYVRIGETLREPSLPSSGEDVFLGWYIEGEDTKVDFTTPTSFKKDTTVGGDNKELVRIVARYNNSRRVVFKDDEGVIIRVKEVQAGKTVTDKDVVFLSPKDSTVFSHWSTTANGAQAYDFSTPVTNDLELHAVVKNQKIINFDSAGGTEVDNMYVDNGSLASNSPGGKLPTPERKGYDFVQWLDKSTNKAVDINAEVTRNYNLKAQWQPRTDTPYKVVHLVETPSGTRTFAGINYAVSSVEELTGTTEAIITSTMPSALVAEYVLSSNQEPSVTINGDGESVLNVYYERKKTQLTVTYAKRNSQGYIMLTDGTVTQYKNSVPSKAVSFTESDVAFLTITANVKWGEPLTQYLGQPNVVGWKNETRNIYYSRPILPKYNFDETIKEDVFRQINATPTVKMVDIDTNKEFASFKINGVAGNLYIYSPMEGYDFVKFQNEAEGVARTKLTTEDMVVYYRKKRYDVKFVSNDANGTVKTENLAYLDSVSPVVPSDYKQYVTKKTDVFGVTYLFKGWYDTENGLGDPVDFSNIKMPAGGLVYYGIWEKEFIPVIVHNETVLDTSVSNDKYVLLVDPGKTITDKGAVFYGVLDSDGSVKVDPNGTPIVDTSRTFDGTLTVNDKLNYDGTTLQPEWYRLVNGRLESVNPSTLQISKHGTIYVPVWNYPTKTLNYNANGGANPPTTSDLKFKENIAIADPGAMTPPKEGLVFVGWNTKADGKGTRYLPKHELQFNDFAGSSLELFAEWVTDPTTDKVTVTFDPNGGNGRVINTEYRKNQAFYVRNQGYNRPGYNLIGWTTDQTSTTSQYKTGQKISADHMTLYALWAEKLSAKVETSNVFIDKAKVDSDKVVVTPNYTEAKLTSSAIYGLSVDANGVIVGTPKAPSWYGVTDETRDVKIPVRVSLSVSRPTGNSTSEVVTVYVPVTIQRDTDGDGDPDVTDPDDDNDGIPDGEDSTQKVFTKLTATGKTITSMEGVAVPATQAVTINKKPSDVTSVTWPTGLTGLDIDSTGQLTGTPVVADWGTLETKSFVVPVEVAFNNPETGLIETAKTNVTIIVDRDTDRDGIPDKTDSDDDNDGIPDRQDSTSKVFTDLTATGKTKTVTEKARIASEKVVDSNKPYTKGVQGTLPTGLTGVSINDRGYISGAAVVTDWANDNETSRTFSIPVTVESYNALGNRVTTPAGILESVDTVVVLTVQRDTDGDGNPDVTDPDDDNDGIKDEDDKNPKTPDTNLPVITADDATVTEKAPISPIPVTVTDEDDDTIAIDPNDVTGLPDGLAYNPAIEAIEGTPTVSDWGTTEESRDFPVEIKATDGAGNEATKTITITVQRDTDGDGNPDVTDPDDDNDGIKDEDDKNPKTPDTNLPVITADDATVTEKAPISPIPVTVTDEDDDTIAIDPNDVTGLPDGLAYNPAIEAIEGTPTVSDWGTTEESRDFPVEIKATDGAGNEATKTITITVQRDTDGDGNPDVTDPDDDNDGIKDEDDKNPKTPDTNLPVITADDATVTEKAPISPIPVTVTDEDDDTIAIDPNDVTGLPDGLAYNPATEAIEGTPTVSDWGTTEESRDFPVEIKATDGAGNEATKTITITVQRDTDGDGNPDVTDPDDDNDGIKDEDDKNPKTPDTNLPVITADDATVTEKAPISPIPVTVTDEDDDTIAIDPNDVTGLPDGLAYNPAIEAIEGTPTVSDWGTTEESRDFPVEIKATDGAGNEATKTITITVQRDTDGDGNPDVTDPDDDNDGIKDEDDKNPKTPDTNLPVITADDATVTEKAPISPIPVTVTDEDDDTIAIDPNDVTGLPDGLAYNPAIEAIEGTPTVSDWGTTEESRDFPVEIKATDGAGNEATKTITITVQRDTDGDGNPDVTDPDDDNDGIKDEDDKNPKTPDTNLPVITADDATVTEKAPISPIPVTVTDEDDDTIAIDPNDVTGLPDGLAYNPATEAIEGTPTVSDWGTTEESRDFPVEIKATDGAGNEATKTITITVQRDTDGDGNPDVTDPDDDNDGIKDEDDKNPKTPDTNLPVITADDATVTEKAPISPIPVTVTDEDDDTIAIDPNDVTGLPDGLAYNPATEAIEGTPTVSDWGTTEESRDFPVEIKATDGAGNEATKTITITVQRDTDGDGNPDVTDPDDDNDGIKDEDDKNPKTPDTNLPVITADDATVTEKAPISPIPVTVTDEDDDTIAIDPNDVTGLPDGLAYNPATEAIEGTPTVSDWGTTEESRDFPVEIKATDGAGNEATKTITITVQRDTDGDGNPDVTDPDDDNDGIKDEDDKNPKTPDTNLPVITADDATVTEKAPISPIPVTVTDEDDDTIAIDPNDVTGLPDGLAYNPAIEAIEGTPTVSDWGTTEESRDFPVEIKATDGAGNEATKTITITVQRDTDGDGNPDVTDPDDDNDGIKDEDDKNPKTPDTNLPVITADDATVTEKAPISPIPVTVTDEDDDTIAIDPNDVTGLPDGLAYNPATEAIEGTPTVSDWGTTEESRDFPVEIKATDGAGNEATKTITITVQRDTDGDGNPDVTDPDDDNDGIKDEDDKNPKTPDTNLPVITADDATVTEKAPISPIPVTVTDEDDDTIAIDPNDVTGLPDGLAYNPAIEAIEGTPTVSDWGTTEESRDFPVEIKATDGAGNEATKTITITVQRDTDGDGNPDVTDPDDDNDGIKDEDDKNPKTPDTNLPVITADDATVTEKAPISPIPVTVTDEDDDTIAIDPNDVTGLPDGLAYNPAIEAIEGTPTVSDWGTTEESRDFPVEIKATDGAGNEATKTITITVQRDTDGDGNPDVTDPDDDNDGIKDEDDKNPKTPDTNLPVITADDATVTEKAPISPIPVTVTDEDDDTIAIDPNDVTGLPDGLAYNPATEAIEGTPTVSDWGTTEESRDFPVEIKATDGAGNEATKTITITVQRDTDGDGNPDVTDPDDDNDGIKDEDDKNPKTPDTNLPVITADDATVTEKAPISPIPVTVTDEDDDTIAIDPNDVTGLPDGLAYNPAIEAIEGTPTVSDWGTTEESRDFPVEIKATDGAGNEATKTITITVQRDTDGDGNPDVTDPDDDNDGIKDEDDKNPKTPDTNLPVITADDATVTEKAPISPIPVTVTDEDDDTIAIDPNDVTGLPDGLAYNPAIEAIEGTPTVSDWGTTEESRDFPVEIKATDGAGNEATKTITITVQRDTDGDGNPDVTDPDDDNDGIKDEDDKNPKTPDTNLPVITADDATVTEKAPISPIPVTVTDEDDDTIAIDPNDVTGLPDGLAYNPAIEAIEGTPTVSDWGTTEESRDFPVEIKATDGAGNEATKTITITVQRDTDGDGNPDVTDPDDDNDGIKDEDDKNPKTPDTNLPVITADDATVTEKAPISPIPVTVTDEDDDTIAIDPNDVTGLPDGLAYNPAIEAIEGTPTVSDWGTTEESRDFPVEIKATDGAGNEATKTITITVQRDTDGDGNPDVTDPDDDNDGIKDEDDKNPKTPDTNLPVITADDATVTEKAPISPIPVTVTDEDDDTIAIDPNDVTGLPDGLAYNPATEAIEGTPTVSDWGTTEESRDFPVEIKATDGAGNEATKTITITVQRDTDGDGNPDVTDPDDDNDGIKDEDDKNPKTPDTNLPVITADDATVTEKAPISPIPVTVTDEDDDTIAIDPNDVTGLPDGLAYNPAIEAIEGTPTVSDWGTTEESRDFPVEIKATDGAGNEATKTITITVQRDTDGDGNPDVTDPDDDNDGIKDEDDKNPKTPDTNLPVITADDATVTEKAPISPIPVTVTDEDDDTIAIDPNDVTGLPDGLAYNPAIEAIEGTPTVSDWGTTEESRDFPVEIKATDGAGNEATKTITITVQRDTDGDGNPDVTDPDDDNDGIKDEDDKNPKTPDTNLPVITADDATVTEKAPISPIPVTVTDEDDDTIAIDPNDVTGLPDGLAYNPATEAIEGTPTVSDWGTTEESRDFPVEIKATDGAGNEATKTITITVQRDTDGDGNPDVTDPDDDNDGIKDEDDKNPKTPDTNLPVITADDATVTEKAPISPIPVTVTDEDDDTIAIDPNDVTGLPDGLAYNPATEAIEGTPTVSDWGTTEESRDFPVEIKATDGAGNEATKTITITVQRDTDGDGNPDVTDPDDDNDGIKDEDDKNPKTPDTNLPVITADDATVTEKAPISPIPVTVTDEDDDTIAIDPNDVTGLPDGLAYNPATEAIEGTPTVSDWGTTEESRDFPVEIKATDGAGNEATKTITITVQRDTDGDGNPDVTDPDDDNDGIKDEDDKNPKTPDTNLPVITADDATVTEKAPISPIPVTVTDEDDDTIAIDPNDVTGLPDGLAYNPATEAIEGTPTVSDWGTTEESRDFPVEIKATDGAGNEATKTITITVQRDTDGDGNPDVTDPDDDNDGIKDEDDKNPKTPDTNLPVITADDATVTEKAPISPIPVTVTDEDDDTIAIDPNDVTGLPDGLAYNPATEAIEGTPTVSDWGTTEESRDFPVEIKATDGAGNEATKTITITVQRDTDGDGNPDVTDPDDDNDGIKDEDDKNPKTPDTNLPVITADDATVTEKAPISPIPVTVTDEDDDTIAIDPNDVTGLPDGLAYNPATEAIEGTPTVSDWGTTEESRDFPVEIKATDGAGNEATKTITITVQRDTDGDGNPDVTDPDDDNDGIKDEDDKNPKTPDTNLPVITADDATVTEKAPISPIPVTVTDEDDDTIAIDPNDVTGLPDGLAYNPAIEAIEGTPTVSDWGTTEESRDFPVEIKATDGAGNEATKTITITVQRDTDGDGNPDVTDPDDDNDGIKDEDDKNPKTPDTNLPVITADDATVTEKAPISPIPVTVTDEDDDTIAIDPNDVTGLPDGLAYNPATEAIEGTPTVSDWGTTEESRDFPVEIKATDGAGNEATKTITITVQRDTDGDGNPDVTDPDDDNDGIKDEDDKNPKTPDTNLPVITADDATVTEKAPISPIPVTVTDEDDDTIAIDPNDVTGLPDGLAYNPAIEAIEGTPTVSDWGTTEESRDFPVEIKATDGAGNEATKTITITVQRDTDGDGNPDVTDPDDDNDGIKDEDDKNPKTPDTNLPVITADDATVTEKAPISPIPVTVTDEDDDTIAIDPNDVTGLPDGLAYNPAIEAIEGTPTVSDWGTTEESRDFPVEIKATDGAGNEATKTITITVQRDTDGDGNPDVTDPDDDNDGIKDEDDKNPKTPDTNLPVITADDATVTEKAPISPIPVTVTDEDDDTIAIDPNDVTGLPDGLAYNPAIEAIEGTPTVSDWGTTEESRDFPVEIKATDGAGNEATKTITITVQRDTDGDGNPDVTDPDDDNDGIKDEDDKNPKTPDTNLPVITADDATVTEKAPISPIPVTVTDEDDDTIAIDPNDVTGLPDGLAYNPATEAIEGTPTVSDWGTTEESRDFPVEIKATDGAGNEATKTITITVQRDTDGDGNPDVTDPDDDNDGIKDEDDKNPKTPDTNLPVITADDATVTEKAPISPIPVTVTDEDDDTIAIDPNDVTGLPDGLAYNPATEAIEGTPTVSDWGTTEESRDFPVEIKATDGAGNEATKTITITVQRDTDGDGNPDVTDPDDDNDGIKDEDDKNPKTPDTNLPVAPTHDKGTVAPTTPTEEKKAMLPETGVEDSSSLPIIGALLLGLSGLLVSGKKRNKEDEE</sequence>
<feature type="compositionally biased region" description="Basic and acidic residues" evidence="6">
    <location>
        <begin position="4310"/>
        <end position="4321"/>
    </location>
</feature>
<feature type="compositionally biased region" description="Basic and acidic residues" evidence="6">
    <location>
        <begin position="2916"/>
        <end position="2927"/>
    </location>
</feature>
<feature type="region of interest" description="Disordered" evidence="6">
    <location>
        <begin position="43"/>
        <end position="119"/>
    </location>
</feature>
<accession>A0A380KR85</accession>
<feature type="compositionally biased region" description="Polar residues" evidence="6">
    <location>
        <begin position="3150"/>
        <end position="3159"/>
    </location>
</feature>
<keyword evidence="5" id="KW-0572">Peptidoglycan-anchor</keyword>
<feature type="region of interest" description="Disordered" evidence="6">
    <location>
        <begin position="4519"/>
        <end position="4573"/>
    </location>
</feature>
<feature type="compositionally biased region" description="Polar residues" evidence="6">
    <location>
        <begin position="4460"/>
        <end position="4469"/>
    </location>
</feature>
<feature type="region of interest" description="Disordered" evidence="6">
    <location>
        <begin position="5042"/>
        <end position="5073"/>
    </location>
</feature>
<feature type="compositionally biased region" description="Polar residues" evidence="6">
    <location>
        <begin position="3674"/>
        <end position="3683"/>
    </location>
</feature>
<dbReference type="PANTHER" id="PTHR10199">
    <property type="entry name" value="THROMBOSPONDIN"/>
    <property type="match status" value="1"/>
</dbReference>
<feature type="compositionally biased region" description="Basic and acidic residues" evidence="6">
    <location>
        <begin position="3262"/>
        <end position="3273"/>
    </location>
</feature>
<dbReference type="RefSeq" id="WP_115283785.1">
    <property type="nucleotide sequence ID" value="NZ_UHFP01000001.1"/>
</dbReference>
<organism evidence="8 9">
    <name type="scientific">Streptococcus infantarius</name>
    <dbReference type="NCBI Taxonomy" id="102684"/>
    <lineage>
        <taxon>Bacteria</taxon>
        <taxon>Bacillati</taxon>
        <taxon>Bacillota</taxon>
        <taxon>Bacilli</taxon>
        <taxon>Lactobacillales</taxon>
        <taxon>Streptococcaceae</taxon>
        <taxon>Streptococcus</taxon>
    </lineage>
</organism>
<feature type="compositionally biased region" description="Basic and acidic residues" evidence="6">
    <location>
        <begin position="2261"/>
        <end position="2272"/>
    </location>
</feature>
<feature type="region of interest" description="Disordered" evidence="6">
    <location>
        <begin position="5304"/>
        <end position="5334"/>
    </location>
</feature>
<feature type="region of interest" description="Disordered" evidence="6">
    <location>
        <begin position="1715"/>
        <end position="1798"/>
    </location>
</feature>
<feature type="region of interest" description="Disordered" evidence="6">
    <location>
        <begin position="2239"/>
        <end position="2279"/>
    </location>
</feature>
<feature type="compositionally biased region" description="Basic and acidic residues" evidence="6">
    <location>
        <begin position="2345"/>
        <end position="2356"/>
    </location>
</feature>
<feature type="compositionally biased region" description="Basic and acidic residues" evidence="6">
    <location>
        <begin position="4488"/>
        <end position="4499"/>
    </location>
</feature>
<evidence type="ECO:0000259" key="7">
    <source>
        <dbReference type="PROSITE" id="PS50847"/>
    </source>
</evidence>
<feature type="compositionally biased region" description="Polar residues" evidence="6">
    <location>
        <begin position="1971"/>
        <end position="1980"/>
    </location>
</feature>
<feature type="compositionally biased region" description="Basic and acidic residues" evidence="6">
    <location>
        <begin position="4357"/>
        <end position="4368"/>
    </location>
</feature>
<feature type="region of interest" description="Disordered" evidence="6">
    <location>
        <begin position="3532"/>
        <end position="3590"/>
    </location>
</feature>
<reference evidence="8 9" key="1">
    <citation type="submission" date="2018-06" db="EMBL/GenBank/DDBJ databases">
        <authorList>
            <consortium name="Pathogen Informatics"/>
            <person name="Doyle S."/>
        </authorList>
    </citation>
    <scope>NUCLEOTIDE SEQUENCE [LARGE SCALE GENOMIC DNA]</scope>
    <source>
        <strain evidence="8 9">NCTC13760</strain>
    </source>
</reference>
<feature type="compositionally biased region" description="Basic and acidic residues" evidence="6">
    <location>
        <begin position="3964"/>
        <end position="3975"/>
    </location>
</feature>
<feature type="compositionally biased region" description="Basic and acidic residues" evidence="6">
    <location>
        <begin position="4226"/>
        <end position="4237"/>
    </location>
</feature>
<evidence type="ECO:0000256" key="3">
    <source>
        <dbReference type="ARBA" id="ARBA00022525"/>
    </source>
</evidence>
<feature type="region of interest" description="Disordered" evidence="6">
    <location>
        <begin position="3811"/>
        <end position="3851"/>
    </location>
</feature>
<feature type="compositionally biased region" description="Basic and acidic residues" evidence="6">
    <location>
        <begin position="5536"/>
        <end position="5547"/>
    </location>
</feature>
<feature type="compositionally biased region" description="Basic and acidic residues" evidence="6">
    <location>
        <begin position="3047"/>
        <end position="3058"/>
    </location>
</feature>
<feature type="compositionally biased region" description="Basic and acidic residues" evidence="6">
    <location>
        <begin position="3571"/>
        <end position="3582"/>
    </location>
</feature>
<dbReference type="PROSITE" id="PS50847">
    <property type="entry name" value="GRAM_POS_ANCHORING"/>
    <property type="match status" value="1"/>
</dbReference>
<feature type="region of interest" description="Disordered" evidence="6">
    <location>
        <begin position="4649"/>
        <end position="4768"/>
    </location>
</feature>
<feature type="region of interest" description="Disordered" evidence="6">
    <location>
        <begin position="3663"/>
        <end position="3720"/>
    </location>
</feature>
<feature type="region of interest" description="Disordered" evidence="6">
    <location>
        <begin position="2091"/>
        <end position="2149"/>
    </location>
</feature>
<feature type="region of interest" description="Disordered" evidence="6">
    <location>
        <begin position="5366"/>
        <end position="5424"/>
    </location>
</feature>
<dbReference type="SUPFAM" id="SSF103647">
    <property type="entry name" value="TSP type-3 repeat"/>
    <property type="match status" value="2"/>
</dbReference>
<feature type="region of interest" description="Disordered" evidence="6">
    <location>
        <begin position="5104"/>
        <end position="5161"/>
    </location>
</feature>
<dbReference type="Pfam" id="PF09479">
    <property type="entry name" value="Flg_new"/>
    <property type="match status" value="5"/>
</dbReference>
<dbReference type="NCBIfam" id="TIGR01168">
    <property type="entry name" value="YSIRK_signal"/>
    <property type="match status" value="1"/>
</dbReference>
<evidence type="ECO:0000256" key="4">
    <source>
        <dbReference type="ARBA" id="ARBA00022729"/>
    </source>
</evidence>
<dbReference type="NCBIfam" id="TIGR01167">
    <property type="entry name" value="LPXTG_anchor"/>
    <property type="match status" value="1"/>
</dbReference>
<feature type="compositionally biased region" description="Polar residues" evidence="6">
    <location>
        <begin position="5246"/>
        <end position="5255"/>
    </location>
</feature>
<dbReference type="InterPro" id="IPR042229">
    <property type="entry name" value="Listeria/Bacterioides_rpt_sf"/>
</dbReference>
<feature type="compositionally biased region" description="Basic and acidic residues" evidence="6">
    <location>
        <begin position="2476"/>
        <end position="2487"/>
    </location>
</feature>
<feature type="region of interest" description="Disordered" evidence="6">
    <location>
        <begin position="1587"/>
        <end position="1624"/>
    </location>
</feature>
<gene>
    <name evidence="8" type="primary">sraP</name>
    <name evidence="8" type="ORF">NCTC13760_01883</name>
</gene>
<feature type="compositionally biased region" description="Polar residues" evidence="6">
    <location>
        <begin position="2757"/>
        <end position="2766"/>
    </location>
</feature>
<feature type="compositionally biased region" description="Basic and acidic residues" evidence="6">
    <location>
        <begin position="4095"/>
        <end position="4106"/>
    </location>
</feature>
<feature type="compositionally biased region" description="Polar residues" evidence="6">
    <location>
        <begin position="2495"/>
        <end position="2504"/>
    </location>
</feature>
<feature type="compositionally biased region" description="Basic and acidic residues" evidence="6">
    <location>
        <begin position="5929"/>
        <end position="5940"/>
    </location>
</feature>
<feature type="region of interest" description="Disordered" evidence="6">
    <location>
        <begin position="2292"/>
        <end position="2410"/>
    </location>
</feature>
<dbReference type="GO" id="GO:0016020">
    <property type="term" value="C:membrane"/>
    <property type="evidence" value="ECO:0007669"/>
    <property type="project" value="InterPro"/>
</dbReference>
<feature type="compositionally biased region" description="Basic and acidic residues" evidence="6">
    <location>
        <begin position="5751"/>
        <end position="5762"/>
    </location>
</feature>
<feature type="compositionally biased region" description="Basic and acidic residues" evidence="6">
    <location>
        <begin position="4619"/>
        <end position="4630"/>
    </location>
</feature>
<dbReference type="GO" id="GO:0005509">
    <property type="term" value="F:calcium ion binding"/>
    <property type="evidence" value="ECO:0007669"/>
    <property type="project" value="InterPro"/>
</dbReference>
<feature type="compositionally biased region" description="Low complexity" evidence="6">
    <location>
        <begin position="43"/>
        <end position="110"/>
    </location>
</feature>
<feature type="compositionally biased region" description="Basic and acidic residues" evidence="6">
    <location>
        <begin position="5798"/>
        <end position="5809"/>
    </location>
</feature>
<proteinExistence type="predicted"/>
<dbReference type="EMBL" id="UHFP01000001">
    <property type="protein sequence ID" value="SUN69177.1"/>
    <property type="molecule type" value="Genomic_DNA"/>
</dbReference>
<dbReference type="InterPro" id="IPR013783">
    <property type="entry name" value="Ig-like_fold"/>
</dbReference>
<protein>
    <submittedName>
        <fullName evidence="8">Surface protein Rib</fullName>
    </submittedName>
</protein>
<keyword evidence="4" id="KW-0732">Signal</keyword>
<feature type="compositionally biased region" description="Polar residues" evidence="6">
    <location>
        <begin position="2364"/>
        <end position="2373"/>
    </location>
</feature>